<dbReference type="InterPro" id="IPR018358">
    <property type="entry name" value="Disintegrin_CS"/>
</dbReference>
<evidence type="ECO:0000256" key="2">
    <source>
        <dbReference type="PROSITE-ProRule" id="PRU00068"/>
    </source>
</evidence>
<feature type="domain" description="Disintegrin" evidence="3">
    <location>
        <begin position="27"/>
        <end position="100"/>
    </location>
</feature>
<dbReference type="InParanoid" id="A0A3Q3FFV0"/>
<dbReference type="Pfam" id="PF00200">
    <property type="entry name" value="Disintegrin"/>
    <property type="match status" value="1"/>
</dbReference>
<dbReference type="Pfam" id="PF08516">
    <property type="entry name" value="ADAM_CR"/>
    <property type="match status" value="1"/>
</dbReference>
<sequence>FHLFLLQQSHERDNTVKQKADWIVIFCTALTILQECKNPCCNATTCKLKAGAACAEGECCHKCQLKQTGSVCRPKAGDCDLTEYCTGFSASCPADSYTQNGGPCNRGKGYCYNGQCPSRQEHCKRLWGPGIKKIPETV</sequence>
<dbReference type="PROSITE" id="PS00427">
    <property type="entry name" value="DISINTEGRIN_1"/>
    <property type="match status" value="1"/>
</dbReference>
<organism evidence="4 5">
    <name type="scientific">Labrus bergylta</name>
    <name type="common">ballan wrasse</name>
    <dbReference type="NCBI Taxonomy" id="56723"/>
    <lineage>
        <taxon>Eukaryota</taxon>
        <taxon>Metazoa</taxon>
        <taxon>Chordata</taxon>
        <taxon>Craniata</taxon>
        <taxon>Vertebrata</taxon>
        <taxon>Euteleostomi</taxon>
        <taxon>Actinopterygii</taxon>
        <taxon>Neopterygii</taxon>
        <taxon>Teleostei</taxon>
        <taxon>Neoteleostei</taxon>
        <taxon>Acanthomorphata</taxon>
        <taxon>Eupercaria</taxon>
        <taxon>Labriformes</taxon>
        <taxon>Labridae</taxon>
        <taxon>Labrus</taxon>
    </lineage>
</organism>
<keyword evidence="5" id="KW-1185">Reference proteome</keyword>
<protein>
    <recommendedName>
        <fullName evidence="3">Disintegrin domain-containing protein</fullName>
    </recommendedName>
</protein>
<evidence type="ECO:0000313" key="4">
    <source>
        <dbReference type="Ensembl" id="ENSLBEP00000018102.1"/>
    </source>
</evidence>
<reference evidence="4" key="2">
    <citation type="submission" date="2025-09" db="UniProtKB">
        <authorList>
            <consortium name="Ensembl"/>
        </authorList>
    </citation>
    <scope>IDENTIFICATION</scope>
</reference>
<dbReference type="GO" id="GO:0051044">
    <property type="term" value="P:positive regulation of membrane protein ectodomain proteolysis"/>
    <property type="evidence" value="ECO:0007669"/>
    <property type="project" value="TreeGrafter"/>
</dbReference>
<dbReference type="GO" id="GO:0002693">
    <property type="term" value="P:positive regulation of cellular extravasation"/>
    <property type="evidence" value="ECO:0007669"/>
    <property type="project" value="TreeGrafter"/>
</dbReference>
<dbReference type="STRING" id="56723.ENSLBEP00000018102"/>
<dbReference type="PANTHER" id="PTHR11905">
    <property type="entry name" value="ADAM A DISINTEGRIN AND METALLOPROTEASE DOMAIN"/>
    <property type="match status" value="1"/>
</dbReference>
<evidence type="ECO:0000259" key="3">
    <source>
        <dbReference type="PROSITE" id="PS50214"/>
    </source>
</evidence>
<dbReference type="GO" id="GO:0006954">
    <property type="term" value="P:inflammatory response"/>
    <property type="evidence" value="ECO:0007669"/>
    <property type="project" value="TreeGrafter"/>
</dbReference>
<dbReference type="InterPro" id="IPR001762">
    <property type="entry name" value="Disintegrin_dom"/>
</dbReference>
<dbReference type="Ensembl" id="ENSLBET00000019111.1">
    <property type="protein sequence ID" value="ENSLBEP00000018102.1"/>
    <property type="gene ID" value="ENSLBEG00000013908.1"/>
</dbReference>
<dbReference type="PRINTS" id="PR00289">
    <property type="entry name" value="DISINTEGRIN"/>
</dbReference>
<dbReference type="PANTHER" id="PTHR11905:SF20">
    <property type="entry name" value="DISINTEGRIN AND METALLOPROTEINASE DOMAIN-CONTAINING PROTEIN 8"/>
    <property type="match status" value="1"/>
</dbReference>
<evidence type="ECO:0000256" key="1">
    <source>
        <dbReference type="ARBA" id="ARBA00023157"/>
    </source>
</evidence>
<keyword evidence="1 2" id="KW-1015">Disulfide bond</keyword>
<accession>A0A3Q3FFV0</accession>
<dbReference type="AlphaFoldDB" id="A0A3Q3FFV0"/>
<proteinExistence type="predicted"/>
<dbReference type="GO" id="GO:0050839">
    <property type="term" value="F:cell adhesion molecule binding"/>
    <property type="evidence" value="ECO:0007669"/>
    <property type="project" value="TreeGrafter"/>
</dbReference>
<name>A0A3Q3FFV0_9LABR</name>
<dbReference type="InterPro" id="IPR036436">
    <property type="entry name" value="Disintegrin_dom_sf"/>
</dbReference>
<dbReference type="SUPFAM" id="SSF57552">
    <property type="entry name" value="Blood coagulation inhibitor (disintegrin)"/>
    <property type="match status" value="1"/>
</dbReference>
<dbReference type="SMART" id="SM00608">
    <property type="entry name" value="ACR"/>
    <property type="match status" value="1"/>
</dbReference>
<reference evidence="4" key="1">
    <citation type="submission" date="2025-08" db="UniProtKB">
        <authorList>
            <consortium name="Ensembl"/>
        </authorList>
    </citation>
    <scope>IDENTIFICATION</scope>
</reference>
<dbReference type="Proteomes" id="UP000261660">
    <property type="component" value="Unplaced"/>
</dbReference>
<dbReference type="PROSITE" id="PS50214">
    <property type="entry name" value="DISINTEGRIN_2"/>
    <property type="match status" value="1"/>
</dbReference>
<dbReference type="SMART" id="SM00050">
    <property type="entry name" value="DISIN"/>
    <property type="match status" value="1"/>
</dbReference>
<dbReference type="GO" id="GO:0022407">
    <property type="term" value="P:regulation of cell-cell adhesion"/>
    <property type="evidence" value="ECO:0007669"/>
    <property type="project" value="TreeGrafter"/>
</dbReference>
<feature type="disulfide bond" evidence="2">
    <location>
        <begin position="72"/>
        <end position="92"/>
    </location>
</feature>
<dbReference type="GeneTree" id="ENSGT00940000158585"/>
<dbReference type="InterPro" id="IPR006586">
    <property type="entry name" value="ADAM_Cys-rich"/>
</dbReference>
<evidence type="ECO:0000313" key="5">
    <source>
        <dbReference type="Proteomes" id="UP000261660"/>
    </source>
</evidence>
<dbReference type="Gene3D" id="4.10.70.10">
    <property type="entry name" value="Disintegrin domain"/>
    <property type="match status" value="1"/>
</dbReference>